<organism evidence="1 2">
    <name type="scientific">Paraglomus occultum</name>
    <dbReference type="NCBI Taxonomy" id="144539"/>
    <lineage>
        <taxon>Eukaryota</taxon>
        <taxon>Fungi</taxon>
        <taxon>Fungi incertae sedis</taxon>
        <taxon>Mucoromycota</taxon>
        <taxon>Glomeromycotina</taxon>
        <taxon>Glomeromycetes</taxon>
        <taxon>Paraglomerales</taxon>
        <taxon>Paraglomeraceae</taxon>
        <taxon>Paraglomus</taxon>
    </lineage>
</organism>
<dbReference type="Proteomes" id="UP000789572">
    <property type="component" value="Unassembled WGS sequence"/>
</dbReference>
<feature type="non-terminal residue" evidence="1">
    <location>
        <position position="1"/>
    </location>
</feature>
<protein>
    <submittedName>
        <fullName evidence="1">1803_t:CDS:1</fullName>
    </submittedName>
</protein>
<dbReference type="AlphaFoldDB" id="A0A9N9H882"/>
<evidence type="ECO:0000313" key="1">
    <source>
        <dbReference type="EMBL" id="CAG8664450.1"/>
    </source>
</evidence>
<sequence length="41" mass="4285">HKIVASTTRIIASTGVYEEKGERATTKLSLLGIGSDLLAAL</sequence>
<feature type="non-terminal residue" evidence="1">
    <location>
        <position position="41"/>
    </location>
</feature>
<gene>
    <name evidence="1" type="ORF">POCULU_LOCUS10628</name>
</gene>
<comment type="caution">
    <text evidence="1">The sequence shown here is derived from an EMBL/GenBank/DDBJ whole genome shotgun (WGS) entry which is preliminary data.</text>
</comment>
<name>A0A9N9H882_9GLOM</name>
<accession>A0A9N9H882</accession>
<evidence type="ECO:0000313" key="2">
    <source>
        <dbReference type="Proteomes" id="UP000789572"/>
    </source>
</evidence>
<keyword evidence="2" id="KW-1185">Reference proteome</keyword>
<dbReference type="EMBL" id="CAJVPJ010005860">
    <property type="protein sequence ID" value="CAG8664450.1"/>
    <property type="molecule type" value="Genomic_DNA"/>
</dbReference>
<reference evidence="1" key="1">
    <citation type="submission" date="2021-06" db="EMBL/GenBank/DDBJ databases">
        <authorList>
            <person name="Kallberg Y."/>
            <person name="Tangrot J."/>
            <person name="Rosling A."/>
        </authorList>
    </citation>
    <scope>NUCLEOTIDE SEQUENCE</scope>
    <source>
        <strain evidence="1">IA702</strain>
    </source>
</reference>
<proteinExistence type="predicted"/>